<evidence type="ECO:0000313" key="3">
    <source>
        <dbReference type="EMBL" id="OTF78801.1"/>
    </source>
</evidence>
<reference evidence="3 4" key="1">
    <citation type="submission" date="2017-03" db="EMBL/GenBank/DDBJ databases">
        <title>Genome Survey of Euroglyphus maynei.</title>
        <authorList>
            <person name="Arlian L.G."/>
            <person name="Morgan M.S."/>
            <person name="Rider S.D."/>
        </authorList>
    </citation>
    <scope>NUCLEOTIDE SEQUENCE [LARGE SCALE GENOMIC DNA]</scope>
    <source>
        <strain evidence="3">Arlian Lab</strain>
        <tissue evidence="3">Whole body</tissue>
    </source>
</reference>
<dbReference type="InterPro" id="IPR028283">
    <property type="entry name" value="WASH-7_C"/>
</dbReference>
<protein>
    <submittedName>
        <fullName evidence="3">WASH complex subunit 7-like protein</fullName>
    </submittedName>
</protein>
<dbReference type="PANTHER" id="PTHR31409:SF0">
    <property type="entry name" value="WASH COMPLEX SUBUNIT 4"/>
    <property type="match status" value="1"/>
</dbReference>
<dbReference type="Pfam" id="PF14744">
    <property type="entry name" value="WASH-7_mid"/>
    <property type="match status" value="1"/>
</dbReference>
<evidence type="ECO:0000259" key="2">
    <source>
        <dbReference type="Pfam" id="PF14746"/>
    </source>
</evidence>
<sequence>MLGFAHSKFGLEFASLQLPTQTLEQGLDVLEITRNIHIFVAAYMYNLNNQFFVERNSSNKHLNVLTIRHIANSVQTHGFGILNSTVNFAYQFLRKKLQTLFQFLYEEHIKSRLIKDIRVFREMMANEEMNRVGNDGNKLVKFPFERADKFVKGIRKLGITKDNMTYLDKFRQLLTQIGNVMGFVRMLRSGALHCTAEIANFIPDLDDLKQTLFETMVREESTEEFSEETFEAARNLDSVLKTIVDNYSEATDYFKLLVEVFAPTFRDTKHVHLKNFYVILPATTLNYVEHITLCKEKLARKNKQEGAAFTDDGFAMG</sequence>
<feature type="domain" description="WASH complex subunit 7 C-terminal" evidence="2">
    <location>
        <begin position="229"/>
        <end position="317"/>
    </location>
</feature>
<dbReference type="InterPro" id="IPR028282">
    <property type="entry name" value="WASH-7_central"/>
</dbReference>
<dbReference type="Pfam" id="PF14746">
    <property type="entry name" value="WASH-7_C"/>
    <property type="match status" value="1"/>
</dbReference>
<comment type="caution">
    <text evidence="3">The sequence shown here is derived from an EMBL/GenBank/DDBJ whole genome shotgun (WGS) entry which is preliminary data.</text>
</comment>
<dbReference type="GO" id="GO:0005768">
    <property type="term" value="C:endosome"/>
    <property type="evidence" value="ECO:0007669"/>
    <property type="project" value="TreeGrafter"/>
</dbReference>
<dbReference type="AlphaFoldDB" id="A0A1Y3BD02"/>
<feature type="non-terminal residue" evidence="3">
    <location>
        <position position="317"/>
    </location>
</feature>
<dbReference type="EMBL" id="MUJZ01026172">
    <property type="protein sequence ID" value="OTF78801.1"/>
    <property type="molecule type" value="Genomic_DNA"/>
</dbReference>
<feature type="domain" description="WASH complex subunit 7 central" evidence="1">
    <location>
        <begin position="1"/>
        <end position="206"/>
    </location>
</feature>
<accession>A0A1Y3BD02</accession>
<dbReference type="GO" id="GO:0071203">
    <property type="term" value="C:WASH complex"/>
    <property type="evidence" value="ECO:0007669"/>
    <property type="project" value="InterPro"/>
</dbReference>
<dbReference type="PANTHER" id="PTHR31409">
    <property type="entry name" value="WASH COMPLEX SUBUNIT 4"/>
    <property type="match status" value="1"/>
</dbReference>
<dbReference type="OrthoDB" id="10261210at2759"/>
<proteinExistence type="predicted"/>
<keyword evidence="4" id="KW-1185">Reference proteome</keyword>
<evidence type="ECO:0000259" key="1">
    <source>
        <dbReference type="Pfam" id="PF14744"/>
    </source>
</evidence>
<organism evidence="3 4">
    <name type="scientific">Euroglyphus maynei</name>
    <name type="common">Mayne's house dust mite</name>
    <dbReference type="NCBI Taxonomy" id="6958"/>
    <lineage>
        <taxon>Eukaryota</taxon>
        <taxon>Metazoa</taxon>
        <taxon>Ecdysozoa</taxon>
        <taxon>Arthropoda</taxon>
        <taxon>Chelicerata</taxon>
        <taxon>Arachnida</taxon>
        <taxon>Acari</taxon>
        <taxon>Acariformes</taxon>
        <taxon>Sarcoptiformes</taxon>
        <taxon>Astigmata</taxon>
        <taxon>Psoroptidia</taxon>
        <taxon>Analgoidea</taxon>
        <taxon>Pyroglyphidae</taxon>
        <taxon>Pyroglyphinae</taxon>
        <taxon>Euroglyphus</taxon>
    </lineage>
</organism>
<name>A0A1Y3BD02_EURMA</name>
<dbReference type="Proteomes" id="UP000194236">
    <property type="component" value="Unassembled WGS sequence"/>
</dbReference>
<evidence type="ECO:0000313" key="4">
    <source>
        <dbReference type="Proteomes" id="UP000194236"/>
    </source>
</evidence>
<dbReference type="InterPro" id="IPR027307">
    <property type="entry name" value="WASH7"/>
</dbReference>
<dbReference type="GO" id="GO:0007032">
    <property type="term" value="P:endosome organization"/>
    <property type="evidence" value="ECO:0007669"/>
    <property type="project" value="TreeGrafter"/>
</dbReference>
<dbReference type="GO" id="GO:0016197">
    <property type="term" value="P:endosomal transport"/>
    <property type="evidence" value="ECO:0007669"/>
    <property type="project" value="TreeGrafter"/>
</dbReference>
<gene>
    <name evidence="3" type="ORF">BLA29_006861</name>
</gene>